<evidence type="ECO:0000256" key="1">
    <source>
        <dbReference type="SAM" id="Phobius"/>
    </source>
</evidence>
<organism evidence="3 4">
    <name type="scientific">Campylobacter corcagiensis</name>
    <dbReference type="NCBI Taxonomy" id="1448857"/>
    <lineage>
        <taxon>Bacteria</taxon>
        <taxon>Pseudomonadati</taxon>
        <taxon>Campylobacterota</taxon>
        <taxon>Epsilonproteobacteria</taxon>
        <taxon>Campylobacterales</taxon>
        <taxon>Campylobacteraceae</taxon>
        <taxon>Campylobacter</taxon>
    </lineage>
</organism>
<dbReference type="OrthoDB" id="9798690at2"/>
<dbReference type="Pfam" id="PF13386">
    <property type="entry name" value="DsbD_2"/>
    <property type="match status" value="1"/>
</dbReference>
<dbReference type="PANTHER" id="PTHR42208">
    <property type="entry name" value="HEAVY METAL TRANSPORTER-RELATED"/>
    <property type="match status" value="1"/>
</dbReference>
<feature type="transmembrane region" description="Helical" evidence="1">
    <location>
        <begin position="45"/>
        <end position="62"/>
    </location>
</feature>
<feature type="transmembrane region" description="Helical" evidence="1">
    <location>
        <begin position="6"/>
        <end position="24"/>
    </location>
</feature>
<feature type="transmembrane region" description="Helical" evidence="1">
    <location>
        <begin position="187"/>
        <end position="210"/>
    </location>
</feature>
<evidence type="ECO:0000313" key="4">
    <source>
        <dbReference type="Proteomes" id="UP000594749"/>
    </source>
</evidence>
<dbReference type="EMBL" id="CP063078">
    <property type="protein sequence ID" value="QOQ88157.1"/>
    <property type="molecule type" value="Genomic_DNA"/>
</dbReference>
<dbReference type="InterPro" id="IPR039447">
    <property type="entry name" value="UreH-like_TM_dom"/>
</dbReference>
<evidence type="ECO:0000259" key="2">
    <source>
        <dbReference type="Pfam" id="PF13386"/>
    </source>
</evidence>
<keyword evidence="4" id="KW-1185">Reference proteome</keyword>
<keyword evidence="1" id="KW-0812">Transmembrane</keyword>
<protein>
    <submittedName>
        <fullName evidence="3">Sulfite exporter TauE/SafE family protein</fullName>
    </submittedName>
</protein>
<keyword evidence="1" id="KW-1133">Transmembrane helix</keyword>
<name>A0A7M1LHU7_9BACT</name>
<feature type="transmembrane region" description="Helical" evidence="1">
    <location>
        <begin position="120"/>
        <end position="142"/>
    </location>
</feature>
<dbReference type="Proteomes" id="UP000594749">
    <property type="component" value="Chromosome"/>
</dbReference>
<feature type="transmembrane region" description="Helical" evidence="1">
    <location>
        <begin position="154"/>
        <end position="175"/>
    </location>
</feature>
<dbReference type="AlphaFoldDB" id="A0A7M1LHU7"/>
<feature type="domain" description="Urease accessory protein UreH-like transmembrane" evidence="2">
    <location>
        <begin position="3"/>
        <end position="201"/>
    </location>
</feature>
<dbReference type="PANTHER" id="PTHR42208:SF1">
    <property type="entry name" value="HEAVY METAL TRANSPORTER"/>
    <property type="match status" value="1"/>
</dbReference>
<accession>A0A7M1LHU7</accession>
<feature type="transmembrane region" description="Helical" evidence="1">
    <location>
        <begin position="68"/>
        <end position="88"/>
    </location>
</feature>
<reference evidence="3 4" key="1">
    <citation type="submission" date="2020-10" db="EMBL/GenBank/DDBJ databases">
        <title>Campylobacter and Helicobacter PacBio genomes.</title>
        <authorList>
            <person name="Lane C."/>
        </authorList>
    </citation>
    <scope>NUCLEOTIDE SEQUENCE [LARGE SCALE GENOMIC DNA]</scope>
    <source>
        <strain evidence="3 4">2016D-0077</strain>
    </source>
</reference>
<evidence type="ECO:0000313" key="3">
    <source>
        <dbReference type="EMBL" id="QOQ88157.1"/>
    </source>
</evidence>
<gene>
    <name evidence="3" type="ORF">IMC76_04890</name>
</gene>
<proteinExistence type="predicted"/>
<keyword evidence="1" id="KW-0472">Membrane</keyword>
<sequence>MAFMLSLSHCIAMCGGFVVAYSAKLNSKTKKLAFIYSFVYQISRVFAYAILGLIAGYFGYLFTITSKFMGYFHFFIGVFLVFIGYALIKRGEILKFLENDKIWSKFIAKPFRNLAAKDSLIAFGALGFLNGLIPCGLVYTFIAMAMLSGSVIKGVIIMTLFGISTLPSLLFLSFISNFLNSKFQKTMLFVSAIIVMAYGIYSMYGGFLAIK</sequence>